<protein>
    <recommendedName>
        <fullName evidence="6">Calcium-binding protein</fullName>
    </recommendedName>
</protein>
<organism evidence="4 5">
    <name type="scientific">Paracoccus lichenicola</name>
    <dbReference type="NCBI Taxonomy" id="2665644"/>
    <lineage>
        <taxon>Bacteria</taxon>
        <taxon>Pseudomonadati</taxon>
        <taxon>Pseudomonadota</taxon>
        <taxon>Alphaproteobacteria</taxon>
        <taxon>Rhodobacterales</taxon>
        <taxon>Paracoccaceae</taxon>
        <taxon>Paracoccus</taxon>
    </lineage>
</organism>
<gene>
    <name evidence="4" type="ORF">GIY56_12600</name>
</gene>
<sequence>MGAVHQGHFGGNIVLTNDSAQTDSPFREMLEEITFTNLRYPGGGITEGQTWENDGLSKIFGAPMEAGSDGYLMTLREALHLCEDNGSSISIVIPTFQFYNSADQSFDSAGFQKYIGELEKAILEVPDVTISGFEIGNEYWAEITATDYGIIANHQIPVLDRLSDRLASQLGDDWDRPDIGLQAGTAWRASGVRESKQIAEQISPENRELVDIIHQHAYPNPHKDFELQKDGAIEPANVFETINGFRTDLKISLSEFNVGIHEGDGEVYGVNQGAIWIEEFGRYVDSGVDSMDHWGLAYKWLTTKFYDTKFPPGESNNGEIAAIATPMGQVYDLASSHLIGKSTMTDQAAIEGFEIRGQLGITGFEEAGERVVFLSNMSGKDTMVDLSTLSGKAVFAHHIVPADSPESPWYDESAVSLPTDDKIVDARGDMKVVSGSALNDEFTLGNNEMLVVVIGDPDRDYVIEGAHNATDPITGQVDDLIIGANGRDILRGHVGDDTLEGGKGNDVLLGGRGDDALSGSEGHDVLFSGDGADTLSGGMGNDVLAVGGESSTDTVTAATGGGSDLVVMDGSRDVIIEDFSADDTLGFGGLFADREALEASLHVDGDDLSITLPTGKIVSLTDGAQYASGLADQIFDFTPSSKAADQIDGIFEELTADQYDEIGSSLAEIAWADGHDDTVWRDRAEIYDELGPNIPDETPDPDDPTESPDTDPDEDEDPEEPGEYPPEEPEVDNPDDGWEIPGTDEEPVLPPPEEEEVENHAGGACFVATAAYGDPLHPDVVALRAFRDNHLVRFRLGRRFIRFYWKIGPKLARVTTPTNCLGRAARYLLSQLVKFGMTCSSKRDSI</sequence>
<dbReference type="GO" id="GO:0005576">
    <property type="term" value="C:extracellular region"/>
    <property type="evidence" value="ECO:0007669"/>
    <property type="project" value="UniProtKB-SubCell"/>
</dbReference>
<keyword evidence="2" id="KW-0964">Secreted</keyword>
<evidence type="ECO:0008006" key="6">
    <source>
        <dbReference type="Google" id="ProtNLM"/>
    </source>
</evidence>
<dbReference type="SUPFAM" id="SSF51120">
    <property type="entry name" value="beta-Roll"/>
    <property type="match status" value="1"/>
</dbReference>
<evidence type="ECO:0000313" key="4">
    <source>
        <dbReference type="EMBL" id="MTE01130.1"/>
    </source>
</evidence>
<dbReference type="Proteomes" id="UP000481417">
    <property type="component" value="Unassembled WGS sequence"/>
</dbReference>
<dbReference type="InterPro" id="IPR049886">
    <property type="entry name" value="CFI_box_CTERM_dom"/>
</dbReference>
<dbReference type="Pfam" id="PF00353">
    <property type="entry name" value="HemolysinCabind"/>
    <property type="match status" value="2"/>
</dbReference>
<dbReference type="SUPFAM" id="SSF51445">
    <property type="entry name" value="(Trans)glycosidases"/>
    <property type="match status" value="1"/>
</dbReference>
<evidence type="ECO:0000313" key="5">
    <source>
        <dbReference type="Proteomes" id="UP000481417"/>
    </source>
</evidence>
<name>A0A6L6HS52_9RHOB</name>
<proteinExistence type="predicted"/>
<dbReference type="InterPro" id="IPR011049">
    <property type="entry name" value="Serralysin-like_metalloprot_C"/>
</dbReference>
<accession>A0A6L6HS52</accession>
<dbReference type="AlphaFoldDB" id="A0A6L6HS52"/>
<dbReference type="Gene3D" id="2.150.10.10">
    <property type="entry name" value="Serralysin-like metalloprotease, C-terminal"/>
    <property type="match status" value="2"/>
</dbReference>
<dbReference type="InterPro" id="IPR001343">
    <property type="entry name" value="Hemolysn_Ca-bd"/>
</dbReference>
<dbReference type="PANTHER" id="PTHR38340">
    <property type="entry name" value="S-LAYER PROTEIN"/>
    <property type="match status" value="1"/>
</dbReference>
<dbReference type="NCBIfam" id="NF041770">
    <property type="entry name" value="CFI_box_CTERM"/>
    <property type="match status" value="1"/>
</dbReference>
<dbReference type="Gene3D" id="3.20.20.80">
    <property type="entry name" value="Glycosidases"/>
    <property type="match status" value="1"/>
</dbReference>
<feature type="region of interest" description="Disordered" evidence="3">
    <location>
        <begin position="689"/>
        <end position="759"/>
    </location>
</feature>
<dbReference type="PROSITE" id="PS00330">
    <property type="entry name" value="HEMOLYSIN_CALCIUM"/>
    <property type="match status" value="1"/>
</dbReference>
<dbReference type="InterPro" id="IPR018511">
    <property type="entry name" value="Hemolysin-typ_Ca-bd_CS"/>
</dbReference>
<evidence type="ECO:0000256" key="1">
    <source>
        <dbReference type="ARBA" id="ARBA00004613"/>
    </source>
</evidence>
<reference evidence="4 5" key="1">
    <citation type="submission" date="2019-11" db="EMBL/GenBank/DDBJ databases">
        <authorList>
            <person name="Lang L."/>
        </authorList>
    </citation>
    <scope>NUCLEOTIDE SEQUENCE [LARGE SCALE GENOMIC DNA]</scope>
    <source>
        <strain evidence="4 5">YIM 132242</strain>
    </source>
</reference>
<comment type="caution">
    <text evidence="4">The sequence shown here is derived from an EMBL/GenBank/DDBJ whole genome shotgun (WGS) entry which is preliminary data.</text>
</comment>
<dbReference type="InterPro" id="IPR050557">
    <property type="entry name" value="RTX_toxin/Mannuronan_C5-epim"/>
</dbReference>
<dbReference type="GO" id="GO:0005509">
    <property type="term" value="F:calcium ion binding"/>
    <property type="evidence" value="ECO:0007669"/>
    <property type="project" value="InterPro"/>
</dbReference>
<keyword evidence="5" id="KW-1185">Reference proteome</keyword>
<evidence type="ECO:0000256" key="2">
    <source>
        <dbReference type="ARBA" id="ARBA00022525"/>
    </source>
</evidence>
<comment type="subcellular location">
    <subcellularLocation>
        <location evidence="1">Secreted</location>
    </subcellularLocation>
</comment>
<dbReference type="EMBL" id="WMBT01000007">
    <property type="protein sequence ID" value="MTE01130.1"/>
    <property type="molecule type" value="Genomic_DNA"/>
</dbReference>
<dbReference type="PRINTS" id="PR00313">
    <property type="entry name" value="CABNDNGRPT"/>
</dbReference>
<dbReference type="PANTHER" id="PTHR38340:SF1">
    <property type="entry name" value="S-LAYER PROTEIN"/>
    <property type="match status" value="1"/>
</dbReference>
<feature type="compositionally biased region" description="Acidic residues" evidence="3">
    <location>
        <begin position="697"/>
        <end position="757"/>
    </location>
</feature>
<dbReference type="RefSeq" id="WP_154765194.1">
    <property type="nucleotide sequence ID" value="NZ_WMBT01000007.1"/>
</dbReference>
<evidence type="ECO:0000256" key="3">
    <source>
        <dbReference type="SAM" id="MobiDB-lite"/>
    </source>
</evidence>
<dbReference type="InterPro" id="IPR017853">
    <property type="entry name" value="GH"/>
</dbReference>